<keyword evidence="2" id="KW-1185">Reference proteome</keyword>
<accession>A0A6A7BCX8</accession>
<dbReference type="PANTHER" id="PTHR24148:SF73">
    <property type="entry name" value="HET DOMAIN PROTEIN (AFU_ORTHOLOGUE AFUA_8G01020)"/>
    <property type="match status" value="1"/>
</dbReference>
<dbReference type="EMBL" id="MU006300">
    <property type="protein sequence ID" value="KAF2852008.1"/>
    <property type="molecule type" value="Genomic_DNA"/>
</dbReference>
<gene>
    <name evidence="1" type="ORF">T440DRAFT_527533</name>
</gene>
<organism evidence="1 2">
    <name type="scientific">Plenodomus tracheiphilus IPT5</name>
    <dbReference type="NCBI Taxonomy" id="1408161"/>
    <lineage>
        <taxon>Eukaryota</taxon>
        <taxon>Fungi</taxon>
        <taxon>Dikarya</taxon>
        <taxon>Ascomycota</taxon>
        <taxon>Pezizomycotina</taxon>
        <taxon>Dothideomycetes</taxon>
        <taxon>Pleosporomycetidae</taxon>
        <taxon>Pleosporales</taxon>
        <taxon>Pleosporineae</taxon>
        <taxon>Leptosphaeriaceae</taxon>
        <taxon>Plenodomus</taxon>
    </lineage>
</organism>
<evidence type="ECO:0008006" key="3">
    <source>
        <dbReference type="Google" id="ProtNLM"/>
    </source>
</evidence>
<sequence>MLLDNNYFSRLWIIKEVCLAPEVWLFSDRTWKTWKRLADVVARAEYHRGRPLSSREWLFSQHCSLPLLAIIEQFGDSRCQDPKDKVYGILGLVHEDQRPDVDCSKTLPAIFMDVMNIDQVYWNSKSAAGVWEVDPNRYYDAATKFGFSRVQCDTISLLTQRIKQLWKAGEGHVKTFKVPFVCLEKADSVKLTADRVWLDAGDRREYYSWQNPGQLP</sequence>
<dbReference type="InterPro" id="IPR052895">
    <property type="entry name" value="HetReg/Transcr_Mod"/>
</dbReference>
<dbReference type="OrthoDB" id="194358at2759"/>
<name>A0A6A7BCX8_9PLEO</name>
<reference evidence="1" key="1">
    <citation type="submission" date="2020-01" db="EMBL/GenBank/DDBJ databases">
        <authorList>
            <consortium name="DOE Joint Genome Institute"/>
            <person name="Haridas S."/>
            <person name="Albert R."/>
            <person name="Binder M."/>
            <person name="Bloem J."/>
            <person name="Labutti K."/>
            <person name="Salamov A."/>
            <person name="Andreopoulos B."/>
            <person name="Baker S.E."/>
            <person name="Barry K."/>
            <person name="Bills G."/>
            <person name="Bluhm B.H."/>
            <person name="Cannon C."/>
            <person name="Castanera R."/>
            <person name="Culley D.E."/>
            <person name="Daum C."/>
            <person name="Ezra D."/>
            <person name="Gonzalez J.B."/>
            <person name="Henrissat B."/>
            <person name="Kuo A."/>
            <person name="Liang C."/>
            <person name="Lipzen A."/>
            <person name="Lutzoni F."/>
            <person name="Magnuson J."/>
            <person name="Mondo S."/>
            <person name="Nolan M."/>
            <person name="Ohm R."/>
            <person name="Pangilinan J."/>
            <person name="Park H.-J."/>
            <person name="Ramirez L."/>
            <person name="Alfaro M."/>
            <person name="Sun H."/>
            <person name="Tritt A."/>
            <person name="Yoshinaga Y."/>
            <person name="Zwiers L.-H."/>
            <person name="Turgeon B.G."/>
            <person name="Goodwin S.B."/>
            <person name="Spatafora J.W."/>
            <person name="Crous P.W."/>
            <person name="Grigoriev I.V."/>
        </authorList>
    </citation>
    <scope>NUCLEOTIDE SEQUENCE</scope>
    <source>
        <strain evidence="1">IPT5</strain>
    </source>
</reference>
<evidence type="ECO:0000313" key="1">
    <source>
        <dbReference type="EMBL" id="KAF2852008.1"/>
    </source>
</evidence>
<dbReference type="Proteomes" id="UP000799423">
    <property type="component" value="Unassembled WGS sequence"/>
</dbReference>
<proteinExistence type="predicted"/>
<dbReference type="PANTHER" id="PTHR24148">
    <property type="entry name" value="ANKYRIN REPEAT DOMAIN-CONTAINING PROTEIN 39 HOMOLOG-RELATED"/>
    <property type="match status" value="1"/>
</dbReference>
<evidence type="ECO:0000313" key="2">
    <source>
        <dbReference type="Proteomes" id="UP000799423"/>
    </source>
</evidence>
<dbReference type="AlphaFoldDB" id="A0A6A7BCX8"/>
<protein>
    <recommendedName>
        <fullName evidence="3">Heterokaryon incompatibility domain-containing protein</fullName>
    </recommendedName>
</protein>